<organism evidence="4">
    <name type="scientific">Caenorhabditis remanei</name>
    <name type="common">Caenorhabditis vulgaris</name>
    <dbReference type="NCBI Taxonomy" id="31234"/>
    <lineage>
        <taxon>Eukaryota</taxon>
        <taxon>Metazoa</taxon>
        <taxon>Ecdysozoa</taxon>
        <taxon>Nematoda</taxon>
        <taxon>Chromadorea</taxon>
        <taxon>Rhabditida</taxon>
        <taxon>Rhabditina</taxon>
        <taxon>Rhabditomorpha</taxon>
        <taxon>Rhabditoidea</taxon>
        <taxon>Rhabditidae</taxon>
        <taxon>Peloderinae</taxon>
        <taxon>Caenorhabditis</taxon>
    </lineage>
</organism>
<dbReference type="SUPFAM" id="SSF49562">
    <property type="entry name" value="C2 domain (Calcium/lipid-binding domain, CaLB)"/>
    <property type="match status" value="1"/>
</dbReference>
<feature type="region of interest" description="Disordered" evidence="1">
    <location>
        <begin position="376"/>
        <end position="402"/>
    </location>
</feature>
<dbReference type="GO" id="GO:0005509">
    <property type="term" value="F:calcium ion binding"/>
    <property type="evidence" value="ECO:0007669"/>
    <property type="project" value="TreeGrafter"/>
</dbReference>
<dbReference type="STRING" id="31234.E3M2H7"/>
<evidence type="ECO:0000313" key="4">
    <source>
        <dbReference type="Proteomes" id="UP000008281"/>
    </source>
</evidence>
<dbReference type="GO" id="GO:0031340">
    <property type="term" value="P:positive regulation of vesicle fusion"/>
    <property type="evidence" value="ECO:0007669"/>
    <property type="project" value="TreeGrafter"/>
</dbReference>
<name>E3M2H7_CAERE</name>
<dbReference type="SUPFAM" id="SSF117782">
    <property type="entry name" value="YbjQ-like"/>
    <property type="match status" value="1"/>
</dbReference>
<feature type="compositionally biased region" description="Polar residues" evidence="1">
    <location>
        <begin position="379"/>
        <end position="393"/>
    </location>
</feature>
<dbReference type="OMA" id="FSWGTVR"/>
<dbReference type="GO" id="GO:0065002">
    <property type="term" value="P:intracellular protein transmembrane transport"/>
    <property type="evidence" value="ECO:0007669"/>
    <property type="project" value="TreeGrafter"/>
</dbReference>
<dbReference type="HOGENOM" id="CLU_362997_0_0_1"/>
<dbReference type="InterPro" id="IPR000008">
    <property type="entry name" value="C2_dom"/>
</dbReference>
<dbReference type="InterPro" id="IPR035439">
    <property type="entry name" value="UPF0145_dom_sf"/>
</dbReference>
<dbReference type="Gene3D" id="3.30.110.70">
    <property type="entry name" value="Hypothetical protein apc22750. Chain B"/>
    <property type="match status" value="1"/>
</dbReference>
<evidence type="ECO:0000259" key="2">
    <source>
        <dbReference type="PROSITE" id="PS50004"/>
    </source>
</evidence>
<dbReference type="Pfam" id="PF00168">
    <property type="entry name" value="C2"/>
    <property type="match status" value="1"/>
</dbReference>
<dbReference type="EMBL" id="DS268422">
    <property type="protein sequence ID" value="EFO89959.1"/>
    <property type="molecule type" value="Genomic_DNA"/>
</dbReference>
<evidence type="ECO:0000256" key="1">
    <source>
        <dbReference type="SAM" id="MobiDB-lite"/>
    </source>
</evidence>
<dbReference type="Pfam" id="PF23025">
    <property type="entry name" value="YbjQ_2"/>
    <property type="match status" value="2"/>
</dbReference>
<dbReference type="GO" id="GO:0090314">
    <property type="term" value="P:positive regulation of protein targeting to membrane"/>
    <property type="evidence" value="ECO:0007669"/>
    <property type="project" value="TreeGrafter"/>
</dbReference>
<dbReference type="OrthoDB" id="419768at2759"/>
<sequence length="786" mass="88010">MLIPVCNERLPVRLEICVQSAKALPVMNKSINSTDAFVEVRFLETVDKTEVITSLNPVWNSEQFVFDTDEKELTEEWLQLRVMDHDTYSANDAIGRVNVDCNVFLERMRLAKSEVFEETFTMRVYDTIYGNRGELTLSIKMHLLMQYNPKNYVQIMSTSFVPTCLRVSDIFGLVDNIRCEKDPDYEWLDKIRTPRATNEARQNAIRVTMRDAMMGIAQKAYKMGGNAIIGVHESVDMEGSASDLLTCRVIGTCVKVVHGNFQPAPYGKPIKPILTIDKLPAERYEHSCEYQFSKLYFFRQVGLGSLLTCRSIQILNEDENPETVRRDYWVALRAEIFQQARSVGCNLVVGYSESVNVNDSVALLTCTGTAVVLSDGSEPANTNNGPNESSARNSPVVIRDSSEKEIKEKKALFKFNGSEGREKRSDSAPRAFRCNQFHCPNHETKYHTPSKTFACSYCKNGLVGEFILSTQQCPPPQYYAGPRNFIQVSVCKKIASDPNETSDYAADIGNALPYSDHELIGNLLTEAKSVYPLGNAIFAVDITNAVCDDSLVCIITGVLVRLLVIQKTEAASPSITNVLSFSSLQRQHDARRFSWGTVRDAIRFKPTVQSNLTLKILNIKQSMDDNNSSSAKSRLRLNTIVDKVRRKQHKEYVSHVVFERHMSLSIGIHENQSAGNATSIAGVHLSNSLYPHFVNKDVIEGMLPIARFCDVFVREDLTTAVRDSTTVDGFVTNALEERITTIKSILSLGGSNAVVANMKISCPQFNVSKEHAHIILLVSVDFYNLP</sequence>
<dbReference type="GO" id="GO:0005544">
    <property type="term" value="F:calcium-dependent phospholipid binding"/>
    <property type="evidence" value="ECO:0007669"/>
    <property type="project" value="InterPro"/>
</dbReference>
<reference evidence="3" key="1">
    <citation type="submission" date="2007-07" db="EMBL/GenBank/DDBJ databases">
        <title>PCAP assembly of the Caenorhabditis remanei genome.</title>
        <authorList>
            <consortium name="The Caenorhabditis remanei Sequencing Consortium"/>
            <person name="Wilson R.K."/>
        </authorList>
    </citation>
    <scope>NUCLEOTIDE SEQUENCE [LARGE SCALE GENOMIC DNA]</scope>
    <source>
        <strain evidence="3">PB4641</strain>
    </source>
</reference>
<dbReference type="InterPro" id="IPR056431">
    <property type="entry name" value="C2CD5_YbjQ-rel_dom"/>
</dbReference>
<dbReference type="GO" id="GO:0010828">
    <property type="term" value="P:positive regulation of D-glucose transmembrane transport"/>
    <property type="evidence" value="ECO:0007669"/>
    <property type="project" value="TreeGrafter"/>
</dbReference>
<dbReference type="AlphaFoldDB" id="E3M2H7"/>
<proteinExistence type="predicted"/>
<dbReference type="eggNOG" id="KOG1031">
    <property type="taxonomic scope" value="Eukaryota"/>
</dbReference>
<protein>
    <recommendedName>
        <fullName evidence="2">C2 domain-containing protein</fullName>
    </recommendedName>
</protein>
<feature type="domain" description="C2" evidence="2">
    <location>
        <begin position="1"/>
        <end position="120"/>
    </location>
</feature>
<dbReference type="FunCoup" id="E3M2H7">
    <property type="interactions" value="2901"/>
</dbReference>
<evidence type="ECO:0000313" key="3">
    <source>
        <dbReference type="EMBL" id="EFO89959.1"/>
    </source>
</evidence>
<dbReference type="GO" id="GO:0072659">
    <property type="term" value="P:protein localization to plasma membrane"/>
    <property type="evidence" value="ECO:0007669"/>
    <property type="project" value="TreeGrafter"/>
</dbReference>
<dbReference type="GO" id="GO:0005886">
    <property type="term" value="C:plasma membrane"/>
    <property type="evidence" value="ECO:0007669"/>
    <property type="project" value="TreeGrafter"/>
</dbReference>
<dbReference type="Proteomes" id="UP000008281">
    <property type="component" value="Unassembled WGS sequence"/>
</dbReference>
<dbReference type="Gene3D" id="2.60.40.150">
    <property type="entry name" value="C2 domain"/>
    <property type="match status" value="1"/>
</dbReference>
<dbReference type="InterPro" id="IPR038983">
    <property type="entry name" value="C2CD5"/>
</dbReference>
<gene>
    <name evidence="3" type="ORF">CRE_07363</name>
</gene>
<dbReference type="InParanoid" id="E3M2H7"/>
<dbReference type="PROSITE" id="PS50004">
    <property type="entry name" value="C2"/>
    <property type="match status" value="1"/>
</dbReference>
<dbReference type="PANTHER" id="PTHR37412:SF2">
    <property type="entry name" value="C2 DOMAIN-CONTAINING PROTEIN 5"/>
    <property type="match status" value="1"/>
</dbReference>
<dbReference type="PANTHER" id="PTHR37412">
    <property type="entry name" value="C2 DOMAIN-CONTAINING PROTEIN 5"/>
    <property type="match status" value="1"/>
</dbReference>
<keyword evidence="4" id="KW-1185">Reference proteome</keyword>
<dbReference type="InterPro" id="IPR035892">
    <property type="entry name" value="C2_domain_sf"/>
</dbReference>
<dbReference type="SMART" id="SM00239">
    <property type="entry name" value="C2"/>
    <property type="match status" value="1"/>
</dbReference>
<accession>E3M2H7</accession>